<dbReference type="Proteomes" id="UP001334732">
    <property type="component" value="Chromosome"/>
</dbReference>
<dbReference type="PROSITE" id="PS51257">
    <property type="entry name" value="PROKAR_LIPOPROTEIN"/>
    <property type="match status" value="1"/>
</dbReference>
<organism evidence="1 2">
    <name type="scientific">Thiobacillus sedimenti</name>
    <dbReference type="NCBI Taxonomy" id="3110231"/>
    <lineage>
        <taxon>Bacteria</taxon>
        <taxon>Pseudomonadati</taxon>
        <taxon>Pseudomonadota</taxon>
        <taxon>Betaproteobacteria</taxon>
        <taxon>Nitrosomonadales</taxon>
        <taxon>Thiobacillaceae</taxon>
        <taxon>Thiobacillus</taxon>
    </lineage>
</organism>
<name>A0ABZ1CK37_9PROT</name>
<gene>
    <name evidence="1" type="ORF">VA613_00890</name>
</gene>
<evidence type="ECO:0000313" key="2">
    <source>
        <dbReference type="Proteomes" id="UP001334732"/>
    </source>
</evidence>
<dbReference type="InterPro" id="IPR036909">
    <property type="entry name" value="Cyt_c-like_dom_sf"/>
</dbReference>
<accession>A0ABZ1CK37</accession>
<proteinExistence type="predicted"/>
<keyword evidence="2" id="KW-1185">Reference proteome</keyword>
<sequence>MVKETFLLVTLGSPSLAACGDSEDALTGVGPPGPVASPAPRAIPFDTSALQGRNARPPKGANPALTDADVRAAVDHLAARIH</sequence>
<dbReference type="RefSeq" id="WP_324779986.1">
    <property type="nucleotide sequence ID" value="NZ_CP141769.1"/>
</dbReference>
<reference evidence="1 2" key="1">
    <citation type="submission" date="2023-12" db="EMBL/GenBank/DDBJ databases">
        <title>Thiobacillus sedimentum sp. nov., a chemolithoautotrophic sulfur-oxidizing bacterium isolated from freshwater sediment.</title>
        <authorList>
            <person name="Luo J."/>
            <person name="Dai C."/>
        </authorList>
    </citation>
    <scope>NUCLEOTIDE SEQUENCE [LARGE SCALE GENOMIC DNA]</scope>
    <source>
        <strain evidence="1 2">SCUT-2</strain>
    </source>
</reference>
<evidence type="ECO:0000313" key="1">
    <source>
        <dbReference type="EMBL" id="WRS39455.1"/>
    </source>
</evidence>
<dbReference type="EMBL" id="CP141769">
    <property type="protein sequence ID" value="WRS39455.1"/>
    <property type="molecule type" value="Genomic_DNA"/>
</dbReference>
<dbReference type="Gene3D" id="1.10.760.10">
    <property type="entry name" value="Cytochrome c-like domain"/>
    <property type="match status" value="1"/>
</dbReference>
<protein>
    <submittedName>
        <fullName evidence="1">Uncharacterized protein</fullName>
    </submittedName>
</protein>